<accession>A0ABV3M8T2</accession>
<proteinExistence type="predicted"/>
<dbReference type="InterPro" id="IPR018062">
    <property type="entry name" value="HTH_AraC-typ_CS"/>
</dbReference>
<comment type="caution">
    <text evidence="5">The sequence shown here is derived from an EMBL/GenBank/DDBJ whole genome shotgun (WGS) entry which is preliminary data.</text>
</comment>
<gene>
    <name evidence="5" type="ORF">AB1I55_01850</name>
</gene>
<dbReference type="PRINTS" id="PR00032">
    <property type="entry name" value="HTHARAC"/>
</dbReference>
<evidence type="ECO:0000313" key="6">
    <source>
        <dbReference type="Proteomes" id="UP001554047"/>
    </source>
</evidence>
<dbReference type="SUPFAM" id="SSF46689">
    <property type="entry name" value="Homeodomain-like"/>
    <property type="match status" value="2"/>
</dbReference>
<keyword evidence="1" id="KW-0805">Transcription regulation</keyword>
<evidence type="ECO:0000256" key="3">
    <source>
        <dbReference type="ARBA" id="ARBA00023163"/>
    </source>
</evidence>
<dbReference type="PROSITE" id="PS01124">
    <property type="entry name" value="HTH_ARAC_FAMILY_2"/>
    <property type="match status" value="1"/>
</dbReference>
<dbReference type="Proteomes" id="UP001554047">
    <property type="component" value="Unassembled WGS sequence"/>
</dbReference>
<dbReference type="SUPFAM" id="SSF51215">
    <property type="entry name" value="Regulatory protein AraC"/>
    <property type="match status" value="1"/>
</dbReference>
<sequence>MKKLFEQNHYQDTSFPFEIYYINQNGVKPSGRGFDDAHWHDELQFTIVEKGVVNAKINGVDYILNKGDFIFINSNVLHQMTQQTPNSSYISINFIKENLTFFPGSRMDLSYVEPYVNSIKYPCIAMDNLDISSREILSILKEIIDLYYMEPRFGREYLISIDLCKVWLILINSKLNQIKQPTTIKNTKINQIMTMIQFIYENYADNIALADISSSSHISNSEANRLFKKYTSMTPYKFLIDYRLQRSQSLLENKNLTVTEISQQIGFSDTSHFIQSFKKKYGRTPGSID</sequence>
<evidence type="ECO:0000313" key="5">
    <source>
        <dbReference type="EMBL" id="MEW3464842.1"/>
    </source>
</evidence>
<protein>
    <submittedName>
        <fullName evidence="5">AraC family transcriptional regulator</fullName>
    </submittedName>
</protein>
<evidence type="ECO:0000256" key="2">
    <source>
        <dbReference type="ARBA" id="ARBA00023125"/>
    </source>
</evidence>
<dbReference type="InterPro" id="IPR014710">
    <property type="entry name" value="RmlC-like_jellyroll"/>
</dbReference>
<feature type="domain" description="HTH araC/xylS-type" evidence="4">
    <location>
        <begin position="193"/>
        <end position="289"/>
    </location>
</feature>
<name>A0ABV3M8T2_9ENTE</name>
<evidence type="ECO:0000256" key="1">
    <source>
        <dbReference type="ARBA" id="ARBA00023015"/>
    </source>
</evidence>
<dbReference type="InterPro" id="IPR003313">
    <property type="entry name" value="AraC-bd"/>
</dbReference>
<organism evidence="5 6">
    <name type="scientific">Enterococcus entomosocium</name>
    <dbReference type="NCBI Taxonomy" id="3034352"/>
    <lineage>
        <taxon>Bacteria</taxon>
        <taxon>Bacillati</taxon>
        <taxon>Bacillota</taxon>
        <taxon>Bacilli</taxon>
        <taxon>Lactobacillales</taxon>
        <taxon>Enterococcaceae</taxon>
        <taxon>Enterococcus</taxon>
    </lineage>
</organism>
<dbReference type="Pfam" id="PF12833">
    <property type="entry name" value="HTH_18"/>
    <property type="match status" value="1"/>
</dbReference>
<evidence type="ECO:0000259" key="4">
    <source>
        <dbReference type="PROSITE" id="PS01124"/>
    </source>
</evidence>
<dbReference type="Gene3D" id="2.60.120.10">
    <property type="entry name" value="Jelly Rolls"/>
    <property type="match status" value="1"/>
</dbReference>
<reference evidence="5 6" key="1">
    <citation type="submission" date="2024-05" db="EMBL/GenBank/DDBJ databases">
        <title>Human gut microbiome strain richness.</title>
        <authorList>
            <person name="Chen-Liaw A."/>
        </authorList>
    </citation>
    <scope>NUCLEOTIDE SEQUENCE [LARGE SCALE GENOMIC DNA]</scope>
    <source>
        <strain evidence="5 6">J1100102st1_G3_J1100102_180507</strain>
    </source>
</reference>
<dbReference type="PANTHER" id="PTHR43280:SF28">
    <property type="entry name" value="HTH-TYPE TRANSCRIPTIONAL ACTIVATOR RHAS"/>
    <property type="match status" value="1"/>
</dbReference>
<keyword evidence="3" id="KW-0804">Transcription</keyword>
<dbReference type="RefSeq" id="WP_196044213.1">
    <property type="nucleotide sequence ID" value="NZ_JBDKDV010000012.1"/>
</dbReference>
<keyword evidence="6" id="KW-1185">Reference proteome</keyword>
<dbReference type="Gene3D" id="1.10.10.60">
    <property type="entry name" value="Homeodomain-like"/>
    <property type="match status" value="2"/>
</dbReference>
<keyword evidence="2" id="KW-0238">DNA-binding</keyword>
<dbReference type="SMART" id="SM00342">
    <property type="entry name" value="HTH_ARAC"/>
    <property type="match status" value="1"/>
</dbReference>
<dbReference type="EMBL" id="JBFDTB010000002">
    <property type="protein sequence ID" value="MEW3464842.1"/>
    <property type="molecule type" value="Genomic_DNA"/>
</dbReference>
<dbReference type="InterPro" id="IPR009057">
    <property type="entry name" value="Homeodomain-like_sf"/>
</dbReference>
<dbReference type="PANTHER" id="PTHR43280">
    <property type="entry name" value="ARAC-FAMILY TRANSCRIPTIONAL REGULATOR"/>
    <property type="match status" value="1"/>
</dbReference>
<dbReference type="PROSITE" id="PS00041">
    <property type="entry name" value="HTH_ARAC_FAMILY_1"/>
    <property type="match status" value="1"/>
</dbReference>
<dbReference type="InterPro" id="IPR020449">
    <property type="entry name" value="Tscrpt_reg_AraC-type_HTH"/>
</dbReference>
<dbReference type="InterPro" id="IPR037923">
    <property type="entry name" value="HTH-like"/>
</dbReference>
<dbReference type="InterPro" id="IPR018060">
    <property type="entry name" value="HTH_AraC"/>
</dbReference>
<dbReference type="Pfam" id="PF02311">
    <property type="entry name" value="AraC_binding"/>
    <property type="match status" value="1"/>
</dbReference>